<evidence type="ECO:0008006" key="3">
    <source>
        <dbReference type="Google" id="ProtNLM"/>
    </source>
</evidence>
<dbReference type="RefSeq" id="WP_139256534.1">
    <property type="nucleotide sequence ID" value="NZ_FQUU01000032.1"/>
</dbReference>
<name>A0A1M5GGY6_9BACT</name>
<accession>A0A1M5GGY6</accession>
<dbReference type="AlphaFoldDB" id="A0A1M5GGY6"/>
<organism evidence="1 2">
    <name type="scientific">Flavisolibacter ginsengisoli DSM 18119</name>
    <dbReference type="NCBI Taxonomy" id="1121884"/>
    <lineage>
        <taxon>Bacteria</taxon>
        <taxon>Pseudomonadati</taxon>
        <taxon>Bacteroidota</taxon>
        <taxon>Chitinophagia</taxon>
        <taxon>Chitinophagales</taxon>
        <taxon>Chitinophagaceae</taxon>
        <taxon>Flavisolibacter</taxon>
    </lineage>
</organism>
<dbReference type="OrthoDB" id="739846at2"/>
<reference evidence="1 2" key="1">
    <citation type="submission" date="2016-11" db="EMBL/GenBank/DDBJ databases">
        <authorList>
            <person name="Jaros S."/>
            <person name="Januszkiewicz K."/>
            <person name="Wedrychowicz H."/>
        </authorList>
    </citation>
    <scope>NUCLEOTIDE SEQUENCE [LARGE SCALE GENOMIC DNA]</scope>
    <source>
        <strain evidence="1 2">DSM 18119</strain>
    </source>
</reference>
<gene>
    <name evidence="1" type="ORF">SAMN02745131_04143</name>
</gene>
<sequence length="325" mass="38428">MFTKLLNKFFGLYIHTRYKKMDSNLRYFIRDTYHCELAQWKYVVKDYITKKKYKTISYCGEFGPELQFVLPFAYWHYKNGTLKSTLSSTFTSEFYYFSPDHKEVFDVRTNEGNFNYEVPRVLYSHDYDMKKWLPVPLKDVYKNDIYVYEKPTLIVANRFNKEWDGPPISFLSIEMLDYIFENLKDSYTIIYNRPGAQHITMDNSDIYELNELGWIKTNHPEVILMDDLFKENKGGAKNFNHLQLLVYANCENFISTHGGTSVLASYFKGTNVILSKQGPEHTFNCFNTLYPKLSGAKIFHAKTDNELIQFVNSQFNVRKRQADLV</sequence>
<evidence type="ECO:0000313" key="1">
    <source>
        <dbReference type="EMBL" id="SHG02772.1"/>
    </source>
</evidence>
<protein>
    <recommendedName>
        <fullName evidence="3">Glycosyltransferase family 61</fullName>
    </recommendedName>
</protein>
<dbReference type="EMBL" id="FQUU01000032">
    <property type="protein sequence ID" value="SHG02772.1"/>
    <property type="molecule type" value="Genomic_DNA"/>
</dbReference>
<keyword evidence="2" id="KW-1185">Reference proteome</keyword>
<proteinExistence type="predicted"/>
<dbReference type="Proteomes" id="UP000184048">
    <property type="component" value="Unassembled WGS sequence"/>
</dbReference>
<evidence type="ECO:0000313" key="2">
    <source>
        <dbReference type="Proteomes" id="UP000184048"/>
    </source>
</evidence>